<dbReference type="OrthoDB" id="5873050at2759"/>
<accession>A0A3P6QZ62</accession>
<keyword evidence="2" id="KW-1185">Reference proteome</keyword>
<protein>
    <submittedName>
        <fullName evidence="1">Uncharacterized protein</fullName>
    </submittedName>
</protein>
<evidence type="ECO:0000313" key="1">
    <source>
        <dbReference type="EMBL" id="VDK51447.1"/>
    </source>
</evidence>
<name>A0A3P6QZ62_CYLGO</name>
<evidence type="ECO:0000313" key="2">
    <source>
        <dbReference type="Proteomes" id="UP000271889"/>
    </source>
</evidence>
<dbReference type="Proteomes" id="UP000271889">
    <property type="component" value="Unassembled WGS sequence"/>
</dbReference>
<organism evidence="1 2">
    <name type="scientific">Cylicostephanus goldi</name>
    <name type="common">Nematode worm</name>
    <dbReference type="NCBI Taxonomy" id="71465"/>
    <lineage>
        <taxon>Eukaryota</taxon>
        <taxon>Metazoa</taxon>
        <taxon>Ecdysozoa</taxon>
        <taxon>Nematoda</taxon>
        <taxon>Chromadorea</taxon>
        <taxon>Rhabditida</taxon>
        <taxon>Rhabditina</taxon>
        <taxon>Rhabditomorpha</taxon>
        <taxon>Strongyloidea</taxon>
        <taxon>Strongylidae</taxon>
        <taxon>Cylicostephanus</taxon>
    </lineage>
</organism>
<reference evidence="1 2" key="1">
    <citation type="submission" date="2018-11" db="EMBL/GenBank/DDBJ databases">
        <authorList>
            <consortium name="Pathogen Informatics"/>
        </authorList>
    </citation>
    <scope>NUCLEOTIDE SEQUENCE [LARGE SCALE GENOMIC DNA]</scope>
</reference>
<proteinExistence type="predicted"/>
<sequence length="285" mass="32933">MMKLMPPCDFLGGALHICSEGITRNRLRDLFNPSSIYPGLKVDREKLENIRQCLFGVTNYTYSSSLILSLEDIPTCKAAEIDELAFVAFPLAAAVDSITCPVSAAGLLGYWLTIRVISKKRDLTTTVIEMIQHVAQQTRDVWLLTAEKVFTMKCHWFFDHAMDIELLHQGSLYQWTSAPFESHHRRLQLKMNQTATNSASLILEKYLLTKKIRNLFYNCSENNESPLFESFKEKIENKHTKRQFLIFPLEVRVNEHCYIPKNSRIDLKDLQEPERTRISRSSDEP</sequence>
<gene>
    <name evidence="1" type="ORF">CGOC_LOCUS2060</name>
</gene>
<dbReference type="EMBL" id="UYRV01004388">
    <property type="protein sequence ID" value="VDK51447.1"/>
    <property type="molecule type" value="Genomic_DNA"/>
</dbReference>
<dbReference type="AlphaFoldDB" id="A0A3P6QZ62"/>